<organism evidence="2 3">
    <name type="scientific">Paenibacillus nanensis</name>
    <dbReference type="NCBI Taxonomy" id="393251"/>
    <lineage>
        <taxon>Bacteria</taxon>
        <taxon>Bacillati</taxon>
        <taxon>Bacillota</taxon>
        <taxon>Bacilli</taxon>
        <taxon>Bacillales</taxon>
        <taxon>Paenibacillaceae</taxon>
        <taxon>Paenibacillus</taxon>
    </lineage>
</organism>
<keyword evidence="3" id="KW-1185">Reference proteome</keyword>
<evidence type="ECO:0000313" key="3">
    <source>
        <dbReference type="Proteomes" id="UP000266482"/>
    </source>
</evidence>
<sequence>MDQHEQKKRPIALPVTLLLLVMSLMGNVLLYTKHIEHTRGNAEETGQDIVKAFMSSQFDLEYWSKFAEDISALAVEDGDAARKRAVHFADALLHSGDNGLSEIIRIAHDIDDDRFADAPEAYTLYMNQLIARLNAIGEGSGPLNPDEHKAVANMLQSFTGLTEPIAAFPYAAEGSRNALIRIAGGHDWLDLADKLQESFRASSL</sequence>
<accession>A0A3A1UZS7</accession>
<keyword evidence="1" id="KW-0812">Transmembrane</keyword>
<name>A0A3A1UZS7_9BACL</name>
<keyword evidence="1" id="KW-0472">Membrane</keyword>
<evidence type="ECO:0000256" key="1">
    <source>
        <dbReference type="SAM" id="Phobius"/>
    </source>
</evidence>
<dbReference type="RefSeq" id="WP_119598910.1">
    <property type="nucleotide sequence ID" value="NZ_QXQA01000003.1"/>
</dbReference>
<proteinExistence type="predicted"/>
<dbReference type="EMBL" id="QXQA01000003">
    <property type="protein sequence ID" value="RIX54119.1"/>
    <property type="molecule type" value="Genomic_DNA"/>
</dbReference>
<comment type="caution">
    <text evidence="2">The sequence shown here is derived from an EMBL/GenBank/DDBJ whole genome shotgun (WGS) entry which is preliminary data.</text>
</comment>
<reference evidence="2 3" key="1">
    <citation type="submission" date="2018-09" db="EMBL/GenBank/DDBJ databases">
        <title>Paenibacillus aracenensis nov. sp. isolated from a cave in southern Spain.</title>
        <authorList>
            <person name="Jurado V."/>
            <person name="Gutierrez-Patricio S."/>
            <person name="Gonzalez-Pimentel J.L."/>
            <person name="Miller A.Z."/>
            <person name="Laiz L."/>
            <person name="Saiz-Jimenez C."/>
        </authorList>
    </citation>
    <scope>NUCLEOTIDE SEQUENCE [LARGE SCALE GENOMIC DNA]</scope>
    <source>
        <strain evidence="2 3">DSM 22867</strain>
    </source>
</reference>
<dbReference type="OrthoDB" id="2612455at2"/>
<gene>
    <name evidence="2" type="ORF">D3P08_07690</name>
</gene>
<dbReference type="Proteomes" id="UP000266482">
    <property type="component" value="Unassembled WGS sequence"/>
</dbReference>
<protein>
    <submittedName>
        <fullName evidence="2">Uncharacterized protein</fullName>
    </submittedName>
</protein>
<evidence type="ECO:0000313" key="2">
    <source>
        <dbReference type="EMBL" id="RIX54119.1"/>
    </source>
</evidence>
<dbReference type="AlphaFoldDB" id="A0A3A1UZS7"/>
<feature type="transmembrane region" description="Helical" evidence="1">
    <location>
        <begin position="12"/>
        <end position="31"/>
    </location>
</feature>
<keyword evidence="1" id="KW-1133">Transmembrane helix</keyword>